<dbReference type="KEGG" id="foc:113211258"/>
<evidence type="ECO:0000256" key="1">
    <source>
        <dbReference type="SAM" id="MobiDB-lite"/>
    </source>
</evidence>
<feature type="region of interest" description="Disordered" evidence="1">
    <location>
        <begin position="114"/>
        <end position="134"/>
    </location>
</feature>
<dbReference type="RefSeq" id="XP_052120644.1">
    <property type="nucleotide sequence ID" value="XM_052264684.1"/>
</dbReference>
<dbReference type="AlphaFoldDB" id="A0A9C6U3X6"/>
<dbReference type="RefSeq" id="XP_052120643.1">
    <property type="nucleotide sequence ID" value="XM_052264683.1"/>
</dbReference>
<feature type="compositionally biased region" description="Low complexity" evidence="1">
    <location>
        <begin position="286"/>
        <end position="296"/>
    </location>
</feature>
<feature type="compositionally biased region" description="Basic and acidic residues" evidence="1">
    <location>
        <begin position="1"/>
        <end position="10"/>
    </location>
</feature>
<feature type="compositionally biased region" description="Basic residues" evidence="1">
    <location>
        <begin position="11"/>
        <end position="25"/>
    </location>
</feature>
<feature type="compositionally biased region" description="Polar residues" evidence="1">
    <location>
        <begin position="374"/>
        <end position="383"/>
    </location>
</feature>
<proteinExistence type="predicted"/>
<accession>A0A9C6U3X6</accession>
<evidence type="ECO:0000313" key="3">
    <source>
        <dbReference type="RefSeq" id="XP_052120643.1"/>
    </source>
</evidence>
<organism evidence="2 4">
    <name type="scientific">Frankliniella occidentalis</name>
    <name type="common">Western flower thrips</name>
    <name type="synonym">Euthrips occidentalis</name>
    <dbReference type="NCBI Taxonomy" id="133901"/>
    <lineage>
        <taxon>Eukaryota</taxon>
        <taxon>Metazoa</taxon>
        <taxon>Ecdysozoa</taxon>
        <taxon>Arthropoda</taxon>
        <taxon>Hexapoda</taxon>
        <taxon>Insecta</taxon>
        <taxon>Pterygota</taxon>
        <taxon>Neoptera</taxon>
        <taxon>Paraneoptera</taxon>
        <taxon>Thysanoptera</taxon>
        <taxon>Terebrantia</taxon>
        <taxon>Thripoidea</taxon>
        <taxon>Thripidae</taxon>
        <taxon>Frankliniella</taxon>
    </lineage>
</organism>
<dbReference type="Proteomes" id="UP000504606">
    <property type="component" value="Unplaced"/>
</dbReference>
<feature type="compositionally biased region" description="Low complexity" evidence="1">
    <location>
        <begin position="64"/>
        <end position="86"/>
    </location>
</feature>
<sequence length="383" mass="41417">MDWSDGEARGRGRCQRAAGRIRMHRALAPAPRGGEQEQPTGSWPWPCAGRRSDRADRADRPPTRRVMPGAPAGRPAGPTALAPLPAQRGPSAAMLQLQVAQDLLRPECIRQMSDRCLAQPPPSKKPSPMKRDSKVAAVAIAADMDRGGVPAPVSTARWYGPATTKQRQGLPTPDQAAGPAPPSAPPLLELPRTSASKPSAEPSLTRVTRRCSGSALRQHPDVADVPRPCRRRKSAVAAGHGMAGRLRAPRTQRCTGEEPCSSLRRPPPRSPRSTGRTVTAPPPRAVAPGRAEGAAAKDLGRPARNGKPEYAPNRKTPSTNNARVQAPARAKPCPVSPPTPVPKRQARKRRDQKEQREVRREQDAATRRSKENLRISQMNKRCR</sequence>
<feature type="region of interest" description="Disordered" evidence="1">
    <location>
        <begin position="146"/>
        <end position="383"/>
    </location>
</feature>
<evidence type="ECO:0000313" key="2">
    <source>
        <dbReference type="Proteomes" id="UP000504606"/>
    </source>
</evidence>
<gene>
    <name evidence="3 4" type="primary">LOC113211258</name>
</gene>
<feature type="compositionally biased region" description="Basic and acidic residues" evidence="1">
    <location>
        <begin position="351"/>
        <end position="373"/>
    </location>
</feature>
<evidence type="ECO:0000313" key="4">
    <source>
        <dbReference type="RefSeq" id="XP_052120644.1"/>
    </source>
</evidence>
<name>A0A9C6U3X6_FRAOC</name>
<dbReference type="GeneID" id="113211258"/>
<reference evidence="3 4" key="1">
    <citation type="submission" date="2025-04" db="UniProtKB">
        <authorList>
            <consortium name="RefSeq"/>
        </authorList>
    </citation>
    <scope>IDENTIFICATION</scope>
    <source>
        <tissue evidence="3 4">Whole organism</tissue>
    </source>
</reference>
<protein>
    <submittedName>
        <fullName evidence="3 4">Uncharacterized protein C11orf24-like</fullName>
    </submittedName>
</protein>
<keyword evidence="2" id="KW-1185">Reference proteome</keyword>
<feature type="compositionally biased region" description="Basic and acidic residues" evidence="1">
    <location>
        <begin position="50"/>
        <end position="62"/>
    </location>
</feature>
<feature type="region of interest" description="Disordered" evidence="1">
    <location>
        <begin position="1"/>
        <end position="86"/>
    </location>
</feature>